<feature type="transmembrane region" description="Helical" evidence="5">
    <location>
        <begin position="43"/>
        <end position="63"/>
    </location>
</feature>
<feature type="transmembrane region" description="Helical" evidence="5">
    <location>
        <begin position="137"/>
        <end position="158"/>
    </location>
</feature>
<keyword evidence="8" id="KW-1185">Reference proteome</keyword>
<feature type="transmembrane region" description="Helical" evidence="5">
    <location>
        <begin position="397"/>
        <end position="414"/>
    </location>
</feature>
<comment type="subcellular location">
    <subcellularLocation>
        <location evidence="1">Cell membrane</location>
        <topology evidence="1">Multi-pass membrane protein</topology>
    </subcellularLocation>
</comment>
<dbReference type="AlphaFoldDB" id="A0A7Z0EPW0"/>
<dbReference type="EMBL" id="JACCFS010000001">
    <property type="protein sequence ID" value="NYJ36089.1"/>
    <property type="molecule type" value="Genomic_DNA"/>
</dbReference>
<keyword evidence="4 5" id="KW-0472">Membrane</keyword>
<sequence length="465" mass="46033">MSGHPTPDPPPPAAAEVVRDWRGRSYRVGPTARVLTGVPRWVVLARALASVAAIGVMQFGYGAAVPALVDAHGWSPAQALVPFLLWTLFQGATAPLPHHLGARRLLTPGQSVGAGAVLCAAALVALGHVAAPVPAALAYGVLGGVGAGLVYHSCADLVGGWFPDRPGVRFGAVGGAFALGAVPLLPVLALAPSSAPLPAATTVLAAAVLVLGLAGGPGQRHAPRRWWPPGADPRAVALRGNADPPAAADFSTAQAWASGPSLPALHAVVALSGAGGLFTIAVLPVVLVAAGRPMVETAAAVTAFAAASGLGRIASGAAVERTGRRRLLAVLLGASALALAGLAAVADTGPAALLVALAAVAGAGTGSCYPLSRAVTEAHFGADRAAGIPRLVHSSKAVGGLLGVGAAVALLALAPPPATASWLVTAAVALTAATLLTGALRRPFPVRTLPIRKKIWTAGRRRAPM</sequence>
<evidence type="ECO:0000313" key="8">
    <source>
        <dbReference type="Proteomes" id="UP000572051"/>
    </source>
</evidence>
<dbReference type="Proteomes" id="UP000572051">
    <property type="component" value="Unassembled WGS sequence"/>
</dbReference>
<dbReference type="GO" id="GO:0005886">
    <property type="term" value="C:plasma membrane"/>
    <property type="evidence" value="ECO:0007669"/>
    <property type="project" value="UniProtKB-SubCell"/>
</dbReference>
<evidence type="ECO:0000256" key="4">
    <source>
        <dbReference type="ARBA" id="ARBA00023136"/>
    </source>
</evidence>
<proteinExistence type="predicted"/>
<evidence type="ECO:0000256" key="5">
    <source>
        <dbReference type="SAM" id="Phobius"/>
    </source>
</evidence>
<feature type="transmembrane region" description="Helical" evidence="5">
    <location>
        <begin position="420"/>
        <end position="440"/>
    </location>
</feature>
<gene>
    <name evidence="7" type="ORF">HNR10_003970</name>
</gene>
<reference evidence="7 8" key="1">
    <citation type="submission" date="2020-07" db="EMBL/GenBank/DDBJ databases">
        <title>Sequencing the genomes of 1000 actinobacteria strains.</title>
        <authorList>
            <person name="Klenk H.-P."/>
        </authorList>
    </citation>
    <scope>NUCLEOTIDE SEQUENCE [LARGE SCALE GENOMIC DNA]</scope>
    <source>
        <strain evidence="7 8">DSM 44442</strain>
    </source>
</reference>
<keyword evidence="3 5" id="KW-1133">Transmembrane helix</keyword>
<dbReference type="RefSeq" id="WP_179825762.1">
    <property type="nucleotide sequence ID" value="NZ_JACCFS010000001.1"/>
</dbReference>
<comment type="caution">
    <text evidence="7">The sequence shown here is derived from an EMBL/GenBank/DDBJ whole genome shotgun (WGS) entry which is preliminary data.</text>
</comment>
<dbReference type="PANTHER" id="PTHR11360">
    <property type="entry name" value="MONOCARBOXYLATE TRANSPORTER"/>
    <property type="match status" value="1"/>
</dbReference>
<name>A0A7Z0EPW0_9ACTN</name>
<organism evidence="7 8">
    <name type="scientific">Nocardiopsis aegyptia</name>
    <dbReference type="NCBI Taxonomy" id="220378"/>
    <lineage>
        <taxon>Bacteria</taxon>
        <taxon>Bacillati</taxon>
        <taxon>Actinomycetota</taxon>
        <taxon>Actinomycetes</taxon>
        <taxon>Streptosporangiales</taxon>
        <taxon>Nocardiopsidaceae</taxon>
        <taxon>Nocardiopsis</taxon>
    </lineage>
</organism>
<dbReference type="InterPro" id="IPR050327">
    <property type="entry name" value="Proton-linked_MCT"/>
</dbReference>
<evidence type="ECO:0000313" key="7">
    <source>
        <dbReference type="EMBL" id="NYJ36089.1"/>
    </source>
</evidence>
<feature type="transmembrane region" description="Helical" evidence="5">
    <location>
        <begin position="170"/>
        <end position="191"/>
    </location>
</feature>
<feature type="transmembrane region" description="Helical" evidence="5">
    <location>
        <begin position="83"/>
        <end position="100"/>
    </location>
</feature>
<feature type="transmembrane region" description="Helical" evidence="5">
    <location>
        <begin position="112"/>
        <end position="131"/>
    </location>
</feature>
<dbReference type="SUPFAM" id="SSF103473">
    <property type="entry name" value="MFS general substrate transporter"/>
    <property type="match status" value="1"/>
</dbReference>
<evidence type="ECO:0000259" key="6">
    <source>
        <dbReference type="PROSITE" id="PS50850"/>
    </source>
</evidence>
<accession>A0A7Z0EPW0</accession>
<evidence type="ECO:0000256" key="2">
    <source>
        <dbReference type="ARBA" id="ARBA00022692"/>
    </source>
</evidence>
<dbReference type="PROSITE" id="PS50850">
    <property type="entry name" value="MFS"/>
    <property type="match status" value="1"/>
</dbReference>
<keyword evidence="2 5" id="KW-0812">Transmembrane</keyword>
<feature type="transmembrane region" description="Helical" evidence="5">
    <location>
        <begin position="327"/>
        <end position="346"/>
    </location>
</feature>
<evidence type="ECO:0000256" key="1">
    <source>
        <dbReference type="ARBA" id="ARBA00004651"/>
    </source>
</evidence>
<evidence type="ECO:0000256" key="3">
    <source>
        <dbReference type="ARBA" id="ARBA00022989"/>
    </source>
</evidence>
<feature type="transmembrane region" description="Helical" evidence="5">
    <location>
        <begin position="297"/>
        <end position="315"/>
    </location>
</feature>
<dbReference type="InterPro" id="IPR011701">
    <property type="entry name" value="MFS"/>
</dbReference>
<feature type="transmembrane region" description="Helical" evidence="5">
    <location>
        <begin position="197"/>
        <end position="216"/>
    </location>
</feature>
<feature type="transmembrane region" description="Helical" evidence="5">
    <location>
        <begin position="268"/>
        <end position="291"/>
    </location>
</feature>
<feature type="transmembrane region" description="Helical" evidence="5">
    <location>
        <begin position="352"/>
        <end position="376"/>
    </location>
</feature>
<dbReference type="InterPro" id="IPR036259">
    <property type="entry name" value="MFS_trans_sf"/>
</dbReference>
<dbReference type="Gene3D" id="1.20.1250.20">
    <property type="entry name" value="MFS general substrate transporter like domains"/>
    <property type="match status" value="2"/>
</dbReference>
<dbReference type="GO" id="GO:0022857">
    <property type="term" value="F:transmembrane transporter activity"/>
    <property type="evidence" value="ECO:0007669"/>
    <property type="project" value="InterPro"/>
</dbReference>
<feature type="domain" description="Major facilitator superfamily (MFS) profile" evidence="6">
    <location>
        <begin position="261"/>
        <end position="465"/>
    </location>
</feature>
<dbReference type="Pfam" id="PF07690">
    <property type="entry name" value="MFS_1"/>
    <property type="match status" value="1"/>
</dbReference>
<protein>
    <recommendedName>
        <fullName evidence="6">Major facilitator superfamily (MFS) profile domain-containing protein</fullName>
    </recommendedName>
</protein>
<dbReference type="InterPro" id="IPR020846">
    <property type="entry name" value="MFS_dom"/>
</dbReference>